<protein>
    <submittedName>
        <fullName evidence="1">Uncharacterized protein</fullName>
    </submittedName>
</protein>
<sequence>RDITLKYFGVVADELRYLRGLAGATQGAGRETK</sequence>
<feature type="non-terminal residue" evidence="1">
    <location>
        <position position="1"/>
    </location>
</feature>
<evidence type="ECO:0000313" key="1">
    <source>
        <dbReference type="EMBL" id="KKM04247.1"/>
    </source>
</evidence>
<gene>
    <name evidence="1" type="ORF">LCGC14_1766110</name>
</gene>
<reference evidence="1" key="1">
    <citation type="journal article" date="2015" name="Nature">
        <title>Complex archaea that bridge the gap between prokaryotes and eukaryotes.</title>
        <authorList>
            <person name="Spang A."/>
            <person name="Saw J.H."/>
            <person name="Jorgensen S.L."/>
            <person name="Zaremba-Niedzwiedzka K."/>
            <person name="Martijn J."/>
            <person name="Lind A.E."/>
            <person name="van Eijk R."/>
            <person name="Schleper C."/>
            <person name="Guy L."/>
            <person name="Ettema T.J."/>
        </authorList>
    </citation>
    <scope>NUCLEOTIDE SEQUENCE</scope>
</reference>
<proteinExistence type="predicted"/>
<name>A0A0F9HM60_9ZZZZ</name>
<dbReference type="AlphaFoldDB" id="A0A0F9HM60"/>
<accession>A0A0F9HM60</accession>
<organism evidence="1">
    <name type="scientific">marine sediment metagenome</name>
    <dbReference type="NCBI Taxonomy" id="412755"/>
    <lineage>
        <taxon>unclassified sequences</taxon>
        <taxon>metagenomes</taxon>
        <taxon>ecological metagenomes</taxon>
    </lineage>
</organism>
<dbReference type="EMBL" id="LAZR01016497">
    <property type="protein sequence ID" value="KKM04247.1"/>
    <property type="molecule type" value="Genomic_DNA"/>
</dbReference>
<comment type="caution">
    <text evidence="1">The sequence shown here is derived from an EMBL/GenBank/DDBJ whole genome shotgun (WGS) entry which is preliminary data.</text>
</comment>